<evidence type="ECO:0000256" key="1">
    <source>
        <dbReference type="SAM" id="Coils"/>
    </source>
</evidence>
<dbReference type="Proteomes" id="UP001152797">
    <property type="component" value="Unassembled WGS sequence"/>
</dbReference>
<name>A0A9P1BI59_9DINO</name>
<dbReference type="EMBL" id="CAMXCT030000042">
    <property type="protein sequence ID" value="CAL4760220.1"/>
    <property type="molecule type" value="Genomic_DNA"/>
</dbReference>
<accession>A0A9P1BI59</accession>
<gene>
    <name evidence="4" type="ORF">C1SCF055_LOCUS1444</name>
</gene>
<evidence type="ECO:0000256" key="2">
    <source>
        <dbReference type="SAM" id="MobiDB-lite"/>
    </source>
</evidence>
<evidence type="ECO:0000256" key="3">
    <source>
        <dbReference type="SAM" id="SignalP"/>
    </source>
</evidence>
<reference evidence="5" key="2">
    <citation type="submission" date="2024-04" db="EMBL/GenBank/DDBJ databases">
        <authorList>
            <person name="Chen Y."/>
            <person name="Shah S."/>
            <person name="Dougan E. K."/>
            <person name="Thang M."/>
            <person name="Chan C."/>
        </authorList>
    </citation>
    <scope>NUCLEOTIDE SEQUENCE [LARGE SCALE GENOMIC DNA]</scope>
</reference>
<feature type="region of interest" description="Disordered" evidence="2">
    <location>
        <begin position="106"/>
        <end position="202"/>
    </location>
</feature>
<evidence type="ECO:0000313" key="7">
    <source>
        <dbReference type="Proteomes" id="UP001152797"/>
    </source>
</evidence>
<proteinExistence type="predicted"/>
<feature type="compositionally biased region" description="Pro residues" evidence="2">
    <location>
        <begin position="170"/>
        <end position="194"/>
    </location>
</feature>
<feature type="region of interest" description="Disordered" evidence="2">
    <location>
        <begin position="367"/>
        <end position="400"/>
    </location>
</feature>
<evidence type="ECO:0000313" key="4">
    <source>
        <dbReference type="EMBL" id="CAI3972908.1"/>
    </source>
</evidence>
<comment type="caution">
    <text evidence="4">The sequence shown here is derived from an EMBL/GenBank/DDBJ whole genome shotgun (WGS) entry which is preliminary data.</text>
</comment>
<feature type="compositionally biased region" description="Low complexity" evidence="2">
    <location>
        <begin position="498"/>
        <end position="508"/>
    </location>
</feature>
<feature type="signal peptide" evidence="3">
    <location>
        <begin position="1"/>
        <end position="24"/>
    </location>
</feature>
<evidence type="ECO:0000313" key="6">
    <source>
        <dbReference type="EMBL" id="CAL4760220.1"/>
    </source>
</evidence>
<feature type="coiled-coil region" evidence="1">
    <location>
        <begin position="301"/>
        <end position="328"/>
    </location>
</feature>
<feature type="region of interest" description="Disordered" evidence="2">
    <location>
        <begin position="40"/>
        <end position="72"/>
    </location>
</feature>
<organism evidence="4">
    <name type="scientific">Cladocopium goreaui</name>
    <dbReference type="NCBI Taxonomy" id="2562237"/>
    <lineage>
        <taxon>Eukaryota</taxon>
        <taxon>Sar</taxon>
        <taxon>Alveolata</taxon>
        <taxon>Dinophyceae</taxon>
        <taxon>Suessiales</taxon>
        <taxon>Symbiodiniaceae</taxon>
        <taxon>Cladocopium</taxon>
    </lineage>
</organism>
<dbReference type="EMBL" id="CAMXCT010000042">
    <property type="protein sequence ID" value="CAI3972908.1"/>
    <property type="molecule type" value="Genomic_DNA"/>
</dbReference>
<feature type="region of interest" description="Disordered" evidence="2">
    <location>
        <begin position="498"/>
        <end position="537"/>
    </location>
</feature>
<keyword evidence="1" id="KW-0175">Coiled coil</keyword>
<evidence type="ECO:0000313" key="5">
    <source>
        <dbReference type="EMBL" id="CAL1126283.1"/>
    </source>
</evidence>
<feature type="compositionally biased region" description="Polar residues" evidence="2">
    <location>
        <begin position="54"/>
        <end position="66"/>
    </location>
</feature>
<feature type="compositionally biased region" description="Basic residues" evidence="2">
    <location>
        <begin position="145"/>
        <end position="162"/>
    </location>
</feature>
<reference evidence="4" key="1">
    <citation type="submission" date="2022-10" db="EMBL/GenBank/DDBJ databases">
        <authorList>
            <person name="Chen Y."/>
            <person name="Dougan E. K."/>
            <person name="Chan C."/>
            <person name="Rhodes N."/>
            <person name="Thang M."/>
        </authorList>
    </citation>
    <scope>NUCLEOTIDE SEQUENCE</scope>
</reference>
<dbReference type="EMBL" id="CAMXCT020000042">
    <property type="protein sequence ID" value="CAL1126283.1"/>
    <property type="molecule type" value="Genomic_DNA"/>
</dbReference>
<feature type="chain" id="PRO_5043269461" evidence="3">
    <location>
        <begin position="25"/>
        <end position="1491"/>
    </location>
</feature>
<keyword evidence="7" id="KW-1185">Reference proteome</keyword>
<sequence>MRFACTFLLLKIFILVDFVIISKASYTDILVNHDTDYKAPSTPETEGYSAQAVARTSTRKSNSSPRPTEEQAGWMCGNCRKLRAKNAWFCDLCGSPWEDCIIYPQKKKQTTRSTSRRTYWTEPDHAPWGNAQDGKSPRQSPRNQQPKKQRGRGKGKGKHKQAVQHQQTLAPPPPPPLGGPEGNPPPWMSMPLPPGAGTVANTTASSSHAEQKLKEVTSLLKKANPESLTPDLQSFVAEETKAATKKDAKSLYTAVDELTKARESLDTALLARSNLMAQWRAFLTMSLERFRQYSDHFQKQEAAHQENISNAKEMLQKAKTDFNTKEEEATVISDEENEMKDTATKESAVKIMEGLNHMTASLQKLSEQAEMEHNAEEERKAKRPRETKNQEEPTYKSPWQASEDAMQLAFSMQPNGFIAQCERPEWGFSVPHRRRRKGLTVSFDPFVSVHFGPEFSASWMTSRVPTAEVSQRDWLPKSSKFSQSLCIGFDDSMSSQSLLIPSSSTPTMHRPDPTENPNLPDPPSSSEGSNGGGRQRRAPLRHFPAWVETLWNILQDEGATELLEEGPVIYLTTYYLSHRNCVRQAADRPIRLTRRYDEWSEEFKQVWGDLFDREADFDLYLVQPEPPISITRGIVGIVLIVQHAQPGGAAVLTTALFDELPTPRTLEIAHIVDIWTDYVTALHRAEAFEACREAERQDLRPCVLRAGPHVFPRERPIRMHNGLGLVVNVPMLINEEVAETFTVPDRPEDLVAAELQCILALRNGERRPISFLRFTDKTHLWINNNAVDPQQDGPLMLEDGDYVKVFIGDDDQRFNCDATVDEASLLQSPGIRQSKVGEKHVPSSDHFDICGRRPGRRHRTPVPLAAETVDPEHRRLQEIWNRPHLQSLGTNNEPIMYFETWFLSALDFPRCSTSRLAALPAQVHLWEGALRQVWRDRQHPHWPVKLQLIYPTPVGAAHGGHLLILQHEHPGEAGVLLTTLGSPPNDQFAQLVPGLLPYDRLLWFADQEIRCEDQQWVCHAEHNHRRLYDNGPWRAENGQHIEIHVKRRFEHGPHVANSSTSPWRPAPPQHLSPASSIDDFVMDPTAPPFVPGEAPLETMPEVIQDLHEEWTRTAVTWQGEQASAEIVTWFVDQHDPQQRVCWYPRNLRLTSQFAMWEHSIRTLWRDRILAGAQLEIVLVQPRPPQQAVTVAAHVIVIQRPQPTMVTSLVTVYDNTVNQPEPIWQLALTTWEHIFLEQFIHSLGLTYRCLMAGADRQCDGWYGAYRLILGRPLQGRHGYGIVLLLSERPPAAPAQPAQHVAMIQTQVRLRPASATMSAWEQDLDEPALTPIPLSLDQLISEIEVVKVKAADHHQPMPQFIEIPKNSEESGVTDELAHWGLRCPVFRFGIRGDYLYFNAEENQGEVNLHYMLCHDDVQDENGSILHTSERSLDDKDLMRLLHRLGYERAVILSTEMLLPSLCRVRFWNCTPTVACDDRPPRVKTSWPRRAVTS</sequence>
<feature type="compositionally biased region" description="Basic and acidic residues" evidence="2">
    <location>
        <begin position="370"/>
        <end position="394"/>
    </location>
</feature>
<keyword evidence="3" id="KW-0732">Signal</keyword>
<protein>
    <submittedName>
        <fullName evidence="6">C2H2-type domain-containing protein</fullName>
    </submittedName>
</protein>